<dbReference type="InterPro" id="IPR007608">
    <property type="entry name" value="Senescence_reg_S40"/>
</dbReference>
<comment type="similarity">
    <text evidence="1">Belongs to the senescence regulator S40 family.</text>
</comment>
<dbReference type="GO" id="GO:0010150">
    <property type="term" value="P:leaf senescence"/>
    <property type="evidence" value="ECO:0007669"/>
    <property type="project" value="UniProtKB-ARBA"/>
</dbReference>
<evidence type="ECO:0000313" key="3">
    <source>
        <dbReference type="EMBL" id="KAK4794364.1"/>
    </source>
</evidence>
<dbReference type="Proteomes" id="UP001346149">
    <property type="component" value="Unassembled WGS sequence"/>
</dbReference>
<evidence type="ECO:0008006" key="5">
    <source>
        <dbReference type="Google" id="ProtNLM"/>
    </source>
</evidence>
<dbReference type="PANTHER" id="PTHR33083">
    <property type="entry name" value="EXPRESSED PROTEIN"/>
    <property type="match status" value="1"/>
</dbReference>
<evidence type="ECO:0000256" key="1">
    <source>
        <dbReference type="ARBA" id="ARBA00034773"/>
    </source>
</evidence>
<evidence type="ECO:0000313" key="4">
    <source>
        <dbReference type="Proteomes" id="UP001346149"/>
    </source>
</evidence>
<accession>A0AAN7LXU9</accession>
<dbReference type="Pfam" id="PF04520">
    <property type="entry name" value="Senescence_reg"/>
    <property type="match status" value="1"/>
</dbReference>
<dbReference type="EMBL" id="JAXQNO010000007">
    <property type="protein sequence ID" value="KAK4794364.1"/>
    <property type="molecule type" value="Genomic_DNA"/>
</dbReference>
<name>A0AAN7LXU9_TRANT</name>
<evidence type="ECO:0000256" key="2">
    <source>
        <dbReference type="SAM" id="MobiDB-lite"/>
    </source>
</evidence>
<dbReference type="PANTHER" id="PTHR33083:SF49">
    <property type="entry name" value="SENESCENCE REGULATOR"/>
    <property type="match status" value="1"/>
</dbReference>
<reference evidence="3 4" key="1">
    <citation type="journal article" date="2023" name="Hortic Res">
        <title>Pangenome of water caltrop reveals structural variations and asymmetric subgenome divergence after allopolyploidization.</title>
        <authorList>
            <person name="Zhang X."/>
            <person name="Chen Y."/>
            <person name="Wang L."/>
            <person name="Yuan Y."/>
            <person name="Fang M."/>
            <person name="Shi L."/>
            <person name="Lu R."/>
            <person name="Comes H.P."/>
            <person name="Ma Y."/>
            <person name="Chen Y."/>
            <person name="Huang G."/>
            <person name="Zhou Y."/>
            <person name="Zheng Z."/>
            <person name="Qiu Y."/>
        </authorList>
    </citation>
    <scope>NUCLEOTIDE SEQUENCE [LARGE SCALE GENOMIC DNA]</scope>
    <source>
        <strain evidence="3">F231</strain>
    </source>
</reference>
<proteinExistence type="inferred from homology"/>
<organism evidence="3 4">
    <name type="scientific">Trapa natans</name>
    <name type="common">Water chestnut</name>
    <dbReference type="NCBI Taxonomy" id="22666"/>
    <lineage>
        <taxon>Eukaryota</taxon>
        <taxon>Viridiplantae</taxon>
        <taxon>Streptophyta</taxon>
        <taxon>Embryophyta</taxon>
        <taxon>Tracheophyta</taxon>
        <taxon>Spermatophyta</taxon>
        <taxon>Magnoliopsida</taxon>
        <taxon>eudicotyledons</taxon>
        <taxon>Gunneridae</taxon>
        <taxon>Pentapetalae</taxon>
        <taxon>rosids</taxon>
        <taxon>malvids</taxon>
        <taxon>Myrtales</taxon>
        <taxon>Lythraceae</taxon>
        <taxon>Trapa</taxon>
    </lineage>
</organism>
<gene>
    <name evidence="3" type="ORF">SAY86_012358</name>
</gene>
<sequence>MDLELHESDVVFSSDIRSAREPDTVVTSSRSGRGKSREHTASSKKKAPVQTVPVDIPCNFLPHKRDPAKINTTKAGRDELYDSDNGDVSSEEMMPPHVIVGRRIAGNIASSVCTGIGRTLKGRDLSEVRNSILRMTGFLES</sequence>
<protein>
    <recommendedName>
        <fullName evidence="5">Senescence regulator</fullName>
    </recommendedName>
</protein>
<dbReference type="AlphaFoldDB" id="A0AAN7LXU9"/>
<feature type="region of interest" description="Disordered" evidence="2">
    <location>
        <begin position="1"/>
        <end position="93"/>
    </location>
</feature>
<keyword evidence="4" id="KW-1185">Reference proteome</keyword>
<comment type="caution">
    <text evidence="3">The sequence shown here is derived from an EMBL/GenBank/DDBJ whole genome shotgun (WGS) entry which is preliminary data.</text>
</comment>